<reference evidence="1 2" key="1">
    <citation type="submission" date="2019-07" db="EMBL/GenBank/DDBJ databases">
        <title>Complete Genome Sequence of Leptotrichia wadei Strain JMUB3936.</title>
        <authorList>
            <person name="Watanabe S."/>
            <person name="Cui L."/>
        </authorList>
    </citation>
    <scope>NUCLEOTIDE SEQUENCE [LARGE SCALE GENOMIC DNA]</scope>
    <source>
        <strain evidence="1 2">JMUB3936</strain>
        <plasmid evidence="2">pjmub3934p2 dna</plasmid>
    </source>
</reference>
<protein>
    <submittedName>
        <fullName evidence="1">Uncharacterized protein</fullName>
    </submittedName>
</protein>
<accession>A0A510KWQ8</accession>
<gene>
    <name evidence="1" type="ORF">JMUB3936_p2032</name>
</gene>
<organism evidence="1 2">
    <name type="scientific">Leptotrichia wadei</name>
    <dbReference type="NCBI Taxonomy" id="157687"/>
    <lineage>
        <taxon>Bacteria</taxon>
        <taxon>Fusobacteriati</taxon>
        <taxon>Fusobacteriota</taxon>
        <taxon>Fusobacteriia</taxon>
        <taxon>Fusobacteriales</taxon>
        <taxon>Leptotrichiaceae</taxon>
        <taxon>Leptotrichia</taxon>
    </lineage>
</organism>
<dbReference type="EMBL" id="AP019843">
    <property type="protein sequence ID" value="BBM56016.1"/>
    <property type="molecule type" value="Genomic_DNA"/>
</dbReference>
<geneLocation type="plasmid" evidence="2">
    <name>pjmub3934p2 dna</name>
</geneLocation>
<dbReference type="AlphaFoldDB" id="A0A510KWQ8"/>
<dbReference type="RefSeq" id="WP_147004647.1">
    <property type="nucleotide sequence ID" value="NZ_AP019843.1"/>
</dbReference>
<name>A0A510KWQ8_9FUSO</name>
<proteinExistence type="predicted"/>
<evidence type="ECO:0000313" key="2">
    <source>
        <dbReference type="Proteomes" id="UP000321944"/>
    </source>
</evidence>
<sequence>MAYTEIDRENKKIRLFYPTNKPAKRIKEWQEELKGYDIEIIPQNTITDDQMKLCYVLFDQFANSKGWGLDYTKNYFKALFGTVYEISNFSLSPMKKNALTLEQATNFIQFIIEFAIEQDVNLYIRFKG</sequence>
<evidence type="ECO:0000313" key="1">
    <source>
        <dbReference type="EMBL" id="BBM56016.1"/>
    </source>
</evidence>
<dbReference type="Proteomes" id="UP000321944">
    <property type="component" value="Plasmid pJMUB3934p2"/>
</dbReference>
<keyword evidence="1" id="KW-0614">Plasmid</keyword>